<keyword evidence="2" id="KW-1185">Reference proteome</keyword>
<gene>
    <name evidence="1" type="ORF">PPROV_000880600</name>
</gene>
<dbReference type="AlphaFoldDB" id="A0A830HTQ9"/>
<evidence type="ECO:0000313" key="1">
    <source>
        <dbReference type="EMBL" id="GHP10073.1"/>
    </source>
</evidence>
<dbReference type="OrthoDB" id="59449at2759"/>
<reference evidence="1" key="1">
    <citation type="submission" date="2020-10" db="EMBL/GenBank/DDBJ databases">
        <title>Unveiling of a novel bifunctional photoreceptor, Dualchrome1, isolated from a cosmopolitan green alga.</title>
        <authorList>
            <person name="Suzuki S."/>
            <person name="Kawachi M."/>
        </authorList>
    </citation>
    <scope>NUCLEOTIDE SEQUENCE</scope>
    <source>
        <strain evidence="1">NIES 2893</strain>
    </source>
</reference>
<organism evidence="1 2">
    <name type="scientific">Pycnococcus provasolii</name>
    <dbReference type="NCBI Taxonomy" id="41880"/>
    <lineage>
        <taxon>Eukaryota</taxon>
        <taxon>Viridiplantae</taxon>
        <taxon>Chlorophyta</taxon>
        <taxon>Pseudoscourfieldiophyceae</taxon>
        <taxon>Pseudoscourfieldiales</taxon>
        <taxon>Pycnococcaceae</taxon>
        <taxon>Pycnococcus</taxon>
    </lineage>
</organism>
<comment type="caution">
    <text evidence="1">The sequence shown here is derived from an EMBL/GenBank/DDBJ whole genome shotgun (WGS) entry which is preliminary data.</text>
</comment>
<protein>
    <recommendedName>
        <fullName evidence="3">Flagellar associated protein</fullName>
    </recommendedName>
</protein>
<proteinExistence type="predicted"/>
<name>A0A830HTQ9_9CHLO</name>
<evidence type="ECO:0008006" key="3">
    <source>
        <dbReference type="Google" id="ProtNLM"/>
    </source>
</evidence>
<evidence type="ECO:0000313" key="2">
    <source>
        <dbReference type="Proteomes" id="UP000660262"/>
    </source>
</evidence>
<dbReference type="EMBL" id="BNJQ01000027">
    <property type="protein sequence ID" value="GHP10073.1"/>
    <property type="molecule type" value="Genomic_DNA"/>
</dbReference>
<accession>A0A830HTQ9</accession>
<dbReference type="Proteomes" id="UP000660262">
    <property type="component" value="Unassembled WGS sequence"/>
</dbReference>
<sequence length="356" mass="38502">MESTYVKTLKAVPGATKPRDKTGGGYWIMDVGQGGGHGSETSYWTGTNLEGSNTRPFIAKSTYQGELLRSTAHADAALNRTQDVRPTISHLKAGTQLKNGGLNALEKTTGYVSTYTAMVVKDPKTGGSAAPGRELTMTAPATFDRAKVERKGLRSRFDGETVYGDNFGKYGSDPLSLSVNTADQMTGTATTRTLNLGTTRGGVKQIPGYAGFMQRSGKNPRAIEHSGGLALREDAKSNARMYSAMDQYSRGMVPGYLGYRTRDPNNFKLPQPPSVMTTTGKVNFECHRREHPTVDNANFRNGMDGTMGFFTGGTISVSENGKSNAEKFYHLLRPGEGLPRIHYASKTTSSGYLYPN</sequence>